<comment type="caution">
    <text evidence="3">The sequence shown here is derived from an EMBL/GenBank/DDBJ whole genome shotgun (WGS) entry which is preliminary data.</text>
</comment>
<gene>
    <name evidence="3" type="ORF">Tci_515676</name>
</gene>
<feature type="compositionally biased region" description="Polar residues" evidence="2">
    <location>
        <begin position="262"/>
        <end position="275"/>
    </location>
</feature>
<evidence type="ECO:0000313" key="3">
    <source>
        <dbReference type="EMBL" id="GEZ43703.1"/>
    </source>
</evidence>
<dbReference type="AlphaFoldDB" id="A0A699IG23"/>
<feature type="coiled-coil region" evidence="1">
    <location>
        <begin position="72"/>
        <end position="99"/>
    </location>
</feature>
<feature type="region of interest" description="Disordered" evidence="2">
    <location>
        <begin position="230"/>
        <end position="283"/>
    </location>
</feature>
<reference evidence="3" key="1">
    <citation type="journal article" date="2019" name="Sci. Rep.">
        <title>Draft genome of Tanacetum cinerariifolium, the natural source of mosquito coil.</title>
        <authorList>
            <person name="Yamashiro T."/>
            <person name="Shiraishi A."/>
            <person name="Satake H."/>
            <person name="Nakayama K."/>
        </authorList>
    </citation>
    <scope>NUCLEOTIDE SEQUENCE</scope>
</reference>
<keyword evidence="1" id="KW-0175">Coiled coil</keyword>
<protein>
    <submittedName>
        <fullName evidence="3">Uncharacterized protein</fullName>
    </submittedName>
</protein>
<sequence length="283" mass="32068">MRRKARVTGNALDAVIQIISLAIVQNELATKIKRPLLEVLEATAKMKPKTKLTMKLVSWLNSQMSLIIINKNKNLKTKRDLLAKEVLELDEKIKKLERSKEIDIVCKSCQELKLENVNLRNTLVKFVKFDKSANSLKEILNNQKPSSCKLGLGFDSSKASISETKLMDFVGSSVEKATDRSTIKAHGSTIHRSVSRMSGEKLTKHIFSSPMFSRSDFIITKKKLIHNRIDESKKQSLKPSLESGIGYVKTESRSKTPPPRRNISSQTRYNTPQPRRNSKEPIH</sequence>
<organism evidence="3">
    <name type="scientific">Tanacetum cinerariifolium</name>
    <name type="common">Dalmatian daisy</name>
    <name type="synonym">Chrysanthemum cinerariifolium</name>
    <dbReference type="NCBI Taxonomy" id="118510"/>
    <lineage>
        <taxon>Eukaryota</taxon>
        <taxon>Viridiplantae</taxon>
        <taxon>Streptophyta</taxon>
        <taxon>Embryophyta</taxon>
        <taxon>Tracheophyta</taxon>
        <taxon>Spermatophyta</taxon>
        <taxon>Magnoliopsida</taxon>
        <taxon>eudicotyledons</taxon>
        <taxon>Gunneridae</taxon>
        <taxon>Pentapetalae</taxon>
        <taxon>asterids</taxon>
        <taxon>campanulids</taxon>
        <taxon>Asterales</taxon>
        <taxon>Asteraceae</taxon>
        <taxon>Asteroideae</taxon>
        <taxon>Anthemideae</taxon>
        <taxon>Anthemidinae</taxon>
        <taxon>Tanacetum</taxon>
    </lineage>
</organism>
<proteinExistence type="predicted"/>
<evidence type="ECO:0000256" key="1">
    <source>
        <dbReference type="SAM" id="Coils"/>
    </source>
</evidence>
<accession>A0A699IG23</accession>
<evidence type="ECO:0000256" key="2">
    <source>
        <dbReference type="SAM" id="MobiDB-lite"/>
    </source>
</evidence>
<name>A0A699IG23_TANCI</name>
<dbReference type="EMBL" id="BKCJ010278795">
    <property type="protein sequence ID" value="GEZ43703.1"/>
    <property type="molecule type" value="Genomic_DNA"/>
</dbReference>